<accession>B2L3M9</accession>
<organism evidence="3">
    <name type="scientific">Philodina roseola</name>
    <name type="common">Rotifer</name>
    <dbReference type="NCBI Taxonomy" id="96448"/>
    <lineage>
        <taxon>Eukaryota</taxon>
        <taxon>Metazoa</taxon>
        <taxon>Spiralia</taxon>
        <taxon>Gnathifera</taxon>
        <taxon>Rotifera</taxon>
        <taxon>Eurotatoria</taxon>
        <taxon>Bdelloidea</taxon>
        <taxon>Philodinida</taxon>
        <taxon>Philodinidae</taxon>
        <taxon>Philodina</taxon>
    </lineage>
</organism>
<feature type="transmembrane region" description="Helical" evidence="1">
    <location>
        <begin position="15"/>
        <end position="34"/>
    </location>
</feature>
<keyword evidence="1" id="KW-0472">Membrane</keyword>
<dbReference type="PANTHER" id="PTHR43404">
    <property type="entry name" value="LIPOPOLYSACCHARIDE CHOLINEPHOSPHOTRANSFERASE LICD"/>
    <property type="match status" value="1"/>
</dbReference>
<dbReference type="GO" id="GO:0009100">
    <property type="term" value="P:glycoprotein metabolic process"/>
    <property type="evidence" value="ECO:0007669"/>
    <property type="project" value="UniProtKB-ARBA"/>
</dbReference>
<sequence>MTLVFIPFVPLRRNLFIFSTTILFGFPLISFLFHQKSVQPYTDKTWIMPNVTSYRQFCQQIDQGIEREIPLERTVRLQSGYKSIPYAYSEWRSTSLMPRALTTCEHAIYMQLLSILVKHVFKKYNIPYMMMAATLLGSYTRHDILPWDDDVDLRVGISDRQRFQSIIRDELSSPPYSIVLMQMHNERNYDKIFFSWSPFAGETPWRFPFIDIFYHDQNDTHVWLLGTPSSCPERREDVFPLVLRPLGSLWLLAPREPMAHFEARKMVHIETGCYIFPYSHKYERLLRKDVLYANCNALRYFYPYVERQCSSKHCIETLKLNGEKPIHQVNFQYVYRTQLNISKYSLKHC</sequence>
<dbReference type="PANTHER" id="PTHR43404:SF2">
    <property type="entry name" value="LIPOPOLYSACCHARIDE CHOLINEPHOSPHOTRANSFERASE LICD"/>
    <property type="match status" value="1"/>
</dbReference>
<dbReference type="EMBL" id="EU432549">
    <property type="protein sequence ID" value="ACC43982.1"/>
    <property type="molecule type" value="Genomic_DNA"/>
</dbReference>
<dbReference type="AlphaFoldDB" id="B2L3M9"/>
<gene>
    <name evidence="3" type="primary">LicD_3</name>
</gene>
<protein>
    <submittedName>
        <fullName evidence="3">LicD_3</fullName>
    </submittedName>
</protein>
<dbReference type="InterPro" id="IPR007074">
    <property type="entry name" value="LicD/FKTN/FKRP_NTP_transf"/>
</dbReference>
<evidence type="ECO:0000313" key="3">
    <source>
        <dbReference type="EMBL" id="ACC43982.1"/>
    </source>
</evidence>
<name>B2L3M9_PHIRO</name>
<dbReference type="InterPro" id="IPR052942">
    <property type="entry name" value="LPS_cholinephosphotransferase"/>
</dbReference>
<keyword evidence="1" id="KW-0812">Transmembrane</keyword>
<feature type="domain" description="LicD/FKTN/FKRP nucleotidyltransferase" evidence="2">
    <location>
        <begin position="122"/>
        <end position="172"/>
    </location>
</feature>
<reference evidence="3" key="1">
    <citation type="journal article" date="2008" name="Proc. Natl. Acad. Sci. U.S.A.">
        <title>Evidence for degenerate tetraploidy in bdelloid rotifers.</title>
        <authorList>
            <person name="Mark Welch D.B."/>
            <person name="Mark Welch J.L."/>
            <person name="Meselson M."/>
        </authorList>
    </citation>
    <scope>NUCLEOTIDE SEQUENCE</scope>
    <source>
        <strain evidence="3">MM1</strain>
    </source>
</reference>
<dbReference type="Pfam" id="PF04991">
    <property type="entry name" value="LicD"/>
    <property type="match status" value="1"/>
</dbReference>
<proteinExistence type="predicted"/>
<evidence type="ECO:0000259" key="2">
    <source>
        <dbReference type="Pfam" id="PF04991"/>
    </source>
</evidence>
<keyword evidence="1" id="KW-1133">Transmembrane helix</keyword>
<evidence type="ECO:0000256" key="1">
    <source>
        <dbReference type="SAM" id="Phobius"/>
    </source>
</evidence>